<dbReference type="Proteomes" id="UP001165090">
    <property type="component" value="Unassembled WGS sequence"/>
</dbReference>
<protein>
    <recommendedName>
        <fullName evidence="3">protein-L-isoaspartate(D-aspartate) O-methyltransferase</fullName>
        <ecNumber evidence="3">2.1.1.77</ecNumber>
    </recommendedName>
</protein>
<comment type="caution">
    <text evidence="8">The sequence shown here is derived from an EMBL/GenBank/DDBJ whole genome shotgun (WGS) entry which is preliminary data.</text>
</comment>
<keyword evidence="9" id="KW-1185">Reference proteome</keyword>
<name>A0ABQ5SIG8_9CHLO</name>
<keyword evidence="6" id="KW-0808">Transferase</keyword>
<proteinExistence type="inferred from homology"/>
<keyword evidence="5" id="KW-0489">Methyltransferase</keyword>
<evidence type="ECO:0000256" key="3">
    <source>
        <dbReference type="ARBA" id="ARBA00011890"/>
    </source>
</evidence>
<dbReference type="InterPro" id="IPR000682">
    <property type="entry name" value="PCMT"/>
</dbReference>
<dbReference type="EC" id="2.1.1.77" evidence="3"/>
<keyword evidence="7" id="KW-0949">S-adenosyl-L-methionine</keyword>
<evidence type="ECO:0000256" key="6">
    <source>
        <dbReference type="ARBA" id="ARBA00022679"/>
    </source>
</evidence>
<evidence type="ECO:0000313" key="8">
    <source>
        <dbReference type="EMBL" id="GLI69765.1"/>
    </source>
</evidence>
<evidence type="ECO:0000256" key="7">
    <source>
        <dbReference type="ARBA" id="ARBA00022691"/>
    </source>
</evidence>
<keyword evidence="4" id="KW-0963">Cytoplasm</keyword>
<dbReference type="Pfam" id="PF01135">
    <property type="entry name" value="PCMT"/>
    <property type="match status" value="1"/>
</dbReference>
<dbReference type="PANTHER" id="PTHR11579">
    <property type="entry name" value="PROTEIN-L-ISOASPARTATE O-METHYLTRANSFERASE"/>
    <property type="match status" value="1"/>
</dbReference>
<evidence type="ECO:0000256" key="1">
    <source>
        <dbReference type="ARBA" id="ARBA00004496"/>
    </source>
</evidence>
<comment type="subcellular location">
    <subcellularLocation>
        <location evidence="1">Cytoplasm</location>
    </subcellularLocation>
</comment>
<evidence type="ECO:0000256" key="5">
    <source>
        <dbReference type="ARBA" id="ARBA00022603"/>
    </source>
</evidence>
<accession>A0ABQ5SIG8</accession>
<dbReference type="InterPro" id="IPR029063">
    <property type="entry name" value="SAM-dependent_MTases_sf"/>
</dbReference>
<dbReference type="CDD" id="cd02440">
    <property type="entry name" value="AdoMet_MTases"/>
    <property type="match status" value="1"/>
</dbReference>
<sequence length="209" mass="22398">MLNRNTIPHTRRLPSIAGLRLLAIVKTLKTLSCQSTRTLRRRTLMTTILAGHCASPGMHRLLTKLIDHGVLQTPAVAKVMSEVDRAAFVTPMWANSLRAYEDTPLPIGHGQTISAPHMHATALELLNPQLRQGARVLDVGSGSGYLTACFGLMVSPGGRVLGVEVVPELVEQSVQSLRRVVPVLIQDGTITIEAGNVHSAAGVLASEQP</sequence>
<comment type="similarity">
    <text evidence="2">Belongs to the methyltransferase superfamily. L-isoaspartyl/D-aspartyl protein methyltransferase family.</text>
</comment>
<dbReference type="PANTHER" id="PTHR11579:SF0">
    <property type="entry name" value="PROTEIN-L-ISOASPARTATE(D-ASPARTATE) O-METHYLTRANSFERASE"/>
    <property type="match status" value="1"/>
</dbReference>
<dbReference type="SUPFAM" id="SSF53335">
    <property type="entry name" value="S-adenosyl-L-methionine-dependent methyltransferases"/>
    <property type="match status" value="1"/>
</dbReference>
<dbReference type="EMBL" id="BSDZ01000086">
    <property type="protein sequence ID" value="GLI69765.1"/>
    <property type="molecule type" value="Genomic_DNA"/>
</dbReference>
<feature type="non-terminal residue" evidence="8">
    <location>
        <position position="209"/>
    </location>
</feature>
<dbReference type="Gene3D" id="3.40.50.150">
    <property type="entry name" value="Vaccinia Virus protein VP39"/>
    <property type="match status" value="1"/>
</dbReference>
<evidence type="ECO:0000313" key="9">
    <source>
        <dbReference type="Proteomes" id="UP001165090"/>
    </source>
</evidence>
<evidence type="ECO:0000256" key="4">
    <source>
        <dbReference type="ARBA" id="ARBA00022490"/>
    </source>
</evidence>
<gene>
    <name evidence="8" type="ORF">VaNZ11_014447</name>
</gene>
<reference evidence="8 9" key="1">
    <citation type="journal article" date="2023" name="IScience">
        <title>Expanded male sex-determining region conserved during the evolution of homothallism in the green alga Volvox.</title>
        <authorList>
            <person name="Yamamoto K."/>
            <person name="Matsuzaki R."/>
            <person name="Mahakham W."/>
            <person name="Heman W."/>
            <person name="Sekimoto H."/>
            <person name="Kawachi M."/>
            <person name="Minakuchi Y."/>
            <person name="Toyoda A."/>
            <person name="Nozaki H."/>
        </authorList>
    </citation>
    <scope>NUCLEOTIDE SEQUENCE [LARGE SCALE GENOMIC DNA]</scope>
    <source>
        <strain evidence="8 9">NIES-4468</strain>
    </source>
</reference>
<evidence type="ECO:0000256" key="2">
    <source>
        <dbReference type="ARBA" id="ARBA00005369"/>
    </source>
</evidence>
<organism evidence="8 9">
    <name type="scientific">Volvox africanus</name>
    <dbReference type="NCBI Taxonomy" id="51714"/>
    <lineage>
        <taxon>Eukaryota</taxon>
        <taxon>Viridiplantae</taxon>
        <taxon>Chlorophyta</taxon>
        <taxon>core chlorophytes</taxon>
        <taxon>Chlorophyceae</taxon>
        <taxon>CS clade</taxon>
        <taxon>Chlamydomonadales</taxon>
        <taxon>Volvocaceae</taxon>
        <taxon>Volvox</taxon>
    </lineage>
</organism>